<sequence length="344" mass="40393">MCEYFSPSKQSQTHLIKESFLAIENPTLLNHTSRGRTNRLTTDFVNDSTSKNKTEIGQLLKPNSSDQIINPKSTIAILTLHSFLLIKLTQPQFFSPAHKMQMSPLLLGKCPNQKPYFLEIHTVNTFLIRHYEVLIALCSSQVMWNILTCVYNKFLLHKYHMKDCNTGKKGRRMEEMHQSGTNKCLKTVKIWPAAQASPSSQFTKKERKKKKKKHRKNLYQRWSHCLWPLKPSQKTSQPKLEQPSLLLFPFLKKKDVLKMIFWYMAESTYPKEKEHFSFQVVTVIVHHNNDYFSSLLFHFVSHFVISWVGGVKVERRNGKVHNETEVSFYLEKKACFKKKKKNRQ</sequence>
<dbReference type="EMBL" id="LAVV01006515">
    <property type="protein sequence ID" value="KNZ59526.1"/>
    <property type="molecule type" value="Genomic_DNA"/>
</dbReference>
<keyword evidence="2" id="KW-1185">Reference proteome</keyword>
<accession>A0A0L6VFG2</accession>
<evidence type="ECO:0000313" key="1">
    <source>
        <dbReference type="EMBL" id="KNZ59526.1"/>
    </source>
</evidence>
<proteinExistence type="predicted"/>
<dbReference type="Proteomes" id="UP000037035">
    <property type="component" value="Unassembled WGS sequence"/>
</dbReference>
<gene>
    <name evidence="1" type="ORF">VP01_170g1</name>
</gene>
<name>A0A0L6VFG2_9BASI</name>
<dbReference type="AlphaFoldDB" id="A0A0L6VFG2"/>
<evidence type="ECO:0000313" key="2">
    <source>
        <dbReference type="Proteomes" id="UP000037035"/>
    </source>
</evidence>
<organism evidence="1 2">
    <name type="scientific">Puccinia sorghi</name>
    <dbReference type="NCBI Taxonomy" id="27349"/>
    <lineage>
        <taxon>Eukaryota</taxon>
        <taxon>Fungi</taxon>
        <taxon>Dikarya</taxon>
        <taxon>Basidiomycota</taxon>
        <taxon>Pucciniomycotina</taxon>
        <taxon>Pucciniomycetes</taxon>
        <taxon>Pucciniales</taxon>
        <taxon>Pucciniaceae</taxon>
        <taxon>Puccinia</taxon>
    </lineage>
</organism>
<dbReference type="VEuPathDB" id="FungiDB:VP01_170g1"/>
<reference evidence="1 2" key="1">
    <citation type="submission" date="2015-08" db="EMBL/GenBank/DDBJ databases">
        <title>Next Generation Sequencing and Analysis of the Genome of Puccinia sorghi L Schw, the Causal Agent of Maize Common Rust.</title>
        <authorList>
            <person name="Rochi L."/>
            <person name="Burguener G."/>
            <person name="Darino M."/>
            <person name="Turjanski A."/>
            <person name="Kreff E."/>
            <person name="Dieguez M.J."/>
            <person name="Sacco F."/>
        </authorList>
    </citation>
    <scope>NUCLEOTIDE SEQUENCE [LARGE SCALE GENOMIC DNA]</scope>
    <source>
        <strain evidence="1 2">RO10H11247</strain>
    </source>
</reference>
<protein>
    <submittedName>
        <fullName evidence="1">Uncharacterized protein</fullName>
    </submittedName>
</protein>
<comment type="caution">
    <text evidence="1">The sequence shown here is derived from an EMBL/GenBank/DDBJ whole genome shotgun (WGS) entry which is preliminary data.</text>
</comment>